<evidence type="ECO:0000256" key="4">
    <source>
        <dbReference type="ARBA" id="ARBA00021582"/>
    </source>
</evidence>
<dbReference type="InterPro" id="IPR029009">
    <property type="entry name" value="ASB_dom_sf"/>
</dbReference>
<dbReference type="InterPro" id="IPR006140">
    <property type="entry name" value="D-isomer_DH_NAD-bd"/>
</dbReference>
<evidence type="ECO:0000259" key="10">
    <source>
        <dbReference type="PROSITE" id="PS51671"/>
    </source>
</evidence>
<dbReference type="GO" id="GO:0051287">
    <property type="term" value="F:NAD binding"/>
    <property type="evidence" value="ECO:0007669"/>
    <property type="project" value="UniProtKB-UniRule"/>
</dbReference>
<evidence type="ECO:0000256" key="5">
    <source>
        <dbReference type="ARBA" id="ARBA00023002"/>
    </source>
</evidence>
<keyword evidence="9" id="KW-0718">Serine biosynthesis</keyword>
<comment type="catalytic activity">
    <reaction evidence="7">
        <text>(R)-2-hydroxyglutarate + NAD(+) = 2-oxoglutarate + NADH + H(+)</text>
        <dbReference type="Rhea" id="RHEA:49612"/>
        <dbReference type="ChEBI" id="CHEBI:15378"/>
        <dbReference type="ChEBI" id="CHEBI:15801"/>
        <dbReference type="ChEBI" id="CHEBI:16810"/>
        <dbReference type="ChEBI" id="CHEBI:57540"/>
        <dbReference type="ChEBI" id="CHEBI:57945"/>
        <dbReference type="EC" id="1.1.1.399"/>
    </reaction>
</comment>
<dbReference type="PANTHER" id="PTHR42938:SF47">
    <property type="entry name" value="HYDROXYPYRUVATE REDUCTASE"/>
    <property type="match status" value="1"/>
</dbReference>
<dbReference type="FunFam" id="3.30.1330.90:FF:000003">
    <property type="entry name" value="D-3-phosphoglycerate dehydrogenase"/>
    <property type="match status" value="1"/>
</dbReference>
<name>A0A2G9YIC9_9BACT</name>
<dbReference type="GO" id="GO:0006564">
    <property type="term" value="P:L-serine biosynthetic process"/>
    <property type="evidence" value="ECO:0007669"/>
    <property type="project" value="UniProtKB-UniRule"/>
</dbReference>
<dbReference type="InterPro" id="IPR045626">
    <property type="entry name" value="PGDH_ASB_dom"/>
</dbReference>
<dbReference type="Gene3D" id="3.30.70.260">
    <property type="match status" value="1"/>
</dbReference>
<sequence>MKILVSDPLSDEGLKILKKVKEFQVDVKTDLKPGELREIIKDYDALLVRSATKVTKDIISAASRLKVIGRAGVGLDNVDLDAATQKGIIVMNTPGANTISTAEHTVSMILALSRNIPQASASAKKGEWKRSKFMGVELYSKVLGIIGFGRIGKEVAKRVLSFGMRVLTYDPFLSRDVAESLGVEVVELKDLFEQADYITVHTPMTDETKHMVSDKQFVLMKKGVRIINCARGGIVDEAALVNALKEGKVSGAALDVFEKEPIAPESELLRLDNVIVTPHLGASTEEAQVNVAIEVAEIVRDALLGKGIRNAANYPCLEAEVCKILDPYIALAERLGAFSGQLVEGRFQELDISYSGGIAAYDLSPLTMALSKGLLSPILKETVNFINAVSLAKERGIKIKEAKSSKENEFVNLIQLEIKTDKETRIIFGTLSGNKQPRIVKIDEYYVELAPLGNMIYIENWDRPGLIGILGTFLGKHNINIAAMTFGRDKPGGKAISVLNIDSPISIETVDKIKKLENILMVKGIRI</sequence>
<reference evidence="11 12" key="1">
    <citation type="submission" date="2017-09" db="EMBL/GenBank/DDBJ databases">
        <title>Depth-based differentiation of microbial function through sediment-hosted aquifers and enrichment of novel symbionts in the deep terrestrial subsurface.</title>
        <authorList>
            <person name="Probst A.J."/>
            <person name="Ladd B."/>
            <person name="Jarett J.K."/>
            <person name="Geller-Mcgrath D.E."/>
            <person name="Sieber C.M."/>
            <person name="Emerson J.B."/>
            <person name="Anantharaman K."/>
            <person name="Thomas B.C."/>
            <person name="Malmstrom R."/>
            <person name="Stieglmeier M."/>
            <person name="Klingl A."/>
            <person name="Woyke T."/>
            <person name="Ryan C.M."/>
            <person name="Banfield J.F."/>
        </authorList>
    </citation>
    <scope>NUCLEOTIDE SEQUENCE [LARGE SCALE GENOMIC DNA]</scope>
    <source>
        <strain evidence="11">CG23_combo_of_CG06-09_8_20_14_all_41_10</strain>
    </source>
</reference>
<dbReference type="InterPro" id="IPR029752">
    <property type="entry name" value="D-isomer_DH_CS1"/>
</dbReference>
<dbReference type="Pfam" id="PF02826">
    <property type="entry name" value="2-Hacid_dh_C"/>
    <property type="match status" value="1"/>
</dbReference>
<dbReference type="PANTHER" id="PTHR42938">
    <property type="entry name" value="FORMATE DEHYDROGENASE 1"/>
    <property type="match status" value="1"/>
</dbReference>
<dbReference type="UniPathway" id="UPA00135">
    <property type="reaction ID" value="UER00196"/>
</dbReference>
<evidence type="ECO:0000256" key="6">
    <source>
        <dbReference type="ARBA" id="ARBA00023027"/>
    </source>
</evidence>
<dbReference type="PROSITE" id="PS00671">
    <property type="entry name" value="D_2_HYDROXYACID_DH_3"/>
    <property type="match status" value="1"/>
</dbReference>
<dbReference type="Pfam" id="PF19304">
    <property type="entry name" value="PGDH_inter"/>
    <property type="match status" value="1"/>
</dbReference>
<dbReference type="SUPFAM" id="SSF52283">
    <property type="entry name" value="Formate/glycerate dehydrogenase catalytic domain-like"/>
    <property type="match status" value="1"/>
</dbReference>
<keyword evidence="6 9" id="KW-0520">NAD</keyword>
<comment type="caution">
    <text evidence="11">The sequence shown here is derived from an EMBL/GenBank/DDBJ whole genome shotgun (WGS) entry which is preliminary data.</text>
</comment>
<dbReference type="SUPFAM" id="SSF51735">
    <property type="entry name" value="NAD(P)-binding Rossmann-fold domains"/>
    <property type="match status" value="1"/>
</dbReference>
<dbReference type="FunFam" id="3.30.70.260:FF:000008">
    <property type="entry name" value="D-3-phosphoglycerate dehydrogenase, chloroplastic"/>
    <property type="match status" value="1"/>
</dbReference>
<evidence type="ECO:0000313" key="11">
    <source>
        <dbReference type="EMBL" id="PIP18976.1"/>
    </source>
</evidence>
<dbReference type="Gene3D" id="3.30.1330.90">
    <property type="entry name" value="D-3-phosphoglycerate dehydrogenase, domain 3"/>
    <property type="match status" value="1"/>
</dbReference>
<evidence type="ECO:0000256" key="2">
    <source>
        <dbReference type="ARBA" id="ARBA00005216"/>
    </source>
</evidence>
<dbReference type="InterPro" id="IPR036291">
    <property type="entry name" value="NAD(P)-bd_dom_sf"/>
</dbReference>
<dbReference type="AlphaFoldDB" id="A0A2G9YIC9"/>
<dbReference type="PROSITE" id="PS00065">
    <property type="entry name" value="D_2_HYDROXYACID_DH_1"/>
    <property type="match status" value="1"/>
</dbReference>
<dbReference type="InterPro" id="IPR029753">
    <property type="entry name" value="D-isomer_DH_CS"/>
</dbReference>
<protein>
    <recommendedName>
        <fullName evidence="4 9">D-3-phosphoglycerate dehydrogenase</fullName>
        <ecNumber evidence="9">1.1.1.95</ecNumber>
    </recommendedName>
</protein>
<dbReference type="FunFam" id="3.40.50.720:FF:000021">
    <property type="entry name" value="D-3-phosphoglycerate dehydrogenase"/>
    <property type="match status" value="1"/>
</dbReference>
<evidence type="ECO:0000256" key="7">
    <source>
        <dbReference type="ARBA" id="ARBA00048126"/>
    </source>
</evidence>
<comment type="pathway">
    <text evidence="2 9">Amino-acid biosynthesis; L-serine biosynthesis; L-serine from 3-phospho-D-glycerate: step 1/3.</text>
</comment>
<dbReference type="Proteomes" id="UP000231292">
    <property type="component" value="Unassembled WGS sequence"/>
</dbReference>
<dbReference type="CDD" id="cd04902">
    <property type="entry name" value="ACT_3PGDH-xct"/>
    <property type="match status" value="1"/>
</dbReference>
<comment type="function">
    <text evidence="1">Catalyzes the reversible oxidation of 3-phospho-D-glycerate to 3-phosphonooxypyruvate, the first step of the phosphorylated L-serine biosynthesis pathway. Also catalyzes the reversible oxidation of 2-hydroxyglutarate to 2-oxoglutarate.</text>
</comment>
<comment type="catalytic activity">
    <reaction evidence="8 9">
        <text>(2R)-3-phosphoglycerate + NAD(+) = 3-phosphooxypyruvate + NADH + H(+)</text>
        <dbReference type="Rhea" id="RHEA:12641"/>
        <dbReference type="ChEBI" id="CHEBI:15378"/>
        <dbReference type="ChEBI" id="CHEBI:18110"/>
        <dbReference type="ChEBI" id="CHEBI:57540"/>
        <dbReference type="ChEBI" id="CHEBI:57945"/>
        <dbReference type="ChEBI" id="CHEBI:58272"/>
        <dbReference type="EC" id="1.1.1.95"/>
    </reaction>
</comment>
<accession>A0A2G9YIC9</accession>
<dbReference type="InterPro" id="IPR045865">
    <property type="entry name" value="ACT-like_dom_sf"/>
</dbReference>
<dbReference type="CDD" id="cd12173">
    <property type="entry name" value="PGDH_4"/>
    <property type="match status" value="1"/>
</dbReference>
<evidence type="ECO:0000313" key="12">
    <source>
        <dbReference type="Proteomes" id="UP000231292"/>
    </source>
</evidence>
<dbReference type="NCBIfam" id="TIGR01327">
    <property type="entry name" value="PGDH"/>
    <property type="match status" value="1"/>
</dbReference>
<evidence type="ECO:0000256" key="9">
    <source>
        <dbReference type="RuleBase" id="RU363003"/>
    </source>
</evidence>
<evidence type="ECO:0000256" key="1">
    <source>
        <dbReference type="ARBA" id="ARBA00003800"/>
    </source>
</evidence>
<dbReference type="Gene3D" id="3.40.50.720">
    <property type="entry name" value="NAD(P)-binding Rossmann-like Domain"/>
    <property type="match status" value="2"/>
</dbReference>
<organism evidence="11 12">
    <name type="scientific">Candidatus Sherwoodlollariibacterium unditelluris</name>
    <dbReference type="NCBI Taxonomy" id="1974757"/>
    <lineage>
        <taxon>Bacteria</taxon>
        <taxon>Pseudomonadati</taxon>
        <taxon>Candidatus Omnitrophota</taxon>
        <taxon>Candidatus Sherwoodlollariibacterium</taxon>
    </lineage>
</organism>
<feature type="domain" description="ACT" evidence="10">
    <location>
        <begin position="455"/>
        <end position="527"/>
    </location>
</feature>
<dbReference type="Pfam" id="PF00389">
    <property type="entry name" value="2-Hacid_dh"/>
    <property type="match status" value="1"/>
</dbReference>
<keyword evidence="5 9" id="KW-0560">Oxidoreductase</keyword>
<dbReference type="PROSITE" id="PS51671">
    <property type="entry name" value="ACT"/>
    <property type="match status" value="1"/>
</dbReference>
<dbReference type="GO" id="GO:0004617">
    <property type="term" value="F:phosphoglycerate dehydrogenase activity"/>
    <property type="evidence" value="ECO:0007669"/>
    <property type="project" value="UniProtKB-UniRule"/>
</dbReference>
<keyword evidence="9" id="KW-0028">Amino-acid biosynthesis</keyword>
<dbReference type="EC" id="1.1.1.95" evidence="9"/>
<evidence type="ECO:0000256" key="8">
    <source>
        <dbReference type="ARBA" id="ARBA00048731"/>
    </source>
</evidence>
<dbReference type="InterPro" id="IPR006236">
    <property type="entry name" value="PGDH"/>
</dbReference>
<gene>
    <name evidence="11" type="ORF">COX41_05375</name>
</gene>
<evidence type="ECO:0000256" key="3">
    <source>
        <dbReference type="ARBA" id="ARBA00005854"/>
    </source>
</evidence>
<dbReference type="InterPro" id="IPR006139">
    <property type="entry name" value="D-isomer_2_OHA_DH_cat_dom"/>
</dbReference>
<dbReference type="SUPFAM" id="SSF143548">
    <property type="entry name" value="Serine metabolism enzymes domain"/>
    <property type="match status" value="1"/>
</dbReference>
<dbReference type="InterPro" id="IPR002912">
    <property type="entry name" value="ACT_dom"/>
</dbReference>
<comment type="similarity">
    <text evidence="3 9">Belongs to the D-isomer specific 2-hydroxyacid dehydrogenase family.</text>
</comment>
<dbReference type="EMBL" id="PCRK01000135">
    <property type="protein sequence ID" value="PIP18976.1"/>
    <property type="molecule type" value="Genomic_DNA"/>
</dbReference>
<dbReference type="SUPFAM" id="SSF55021">
    <property type="entry name" value="ACT-like"/>
    <property type="match status" value="1"/>
</dbReference>
<proteinExistence type="inferred from homology"/>